<dbReference type="Pfam" id="PF01193">
    <property type="entry name" value="RNA_pol_L"/>
    <property type="match status" value="1"/>
</dbReference>
<dbReference type="Pfam" id="PF01000">
    <property type="entry name" value="RNA_pol_A_bac"/>
    <property type="match status" value="1"/>
</dbReference>
<keyword evidence="5 7" id="KW-0808">Transferase</keyword>
<comment type="function">
    <text evidence="5">DNA-dependent RNA polymerase (RNAP) catalyzes the transcription of DNA into RNA using the four ribonucleoside triphosphates as substrates.</text>
</comment>
<comment type="catalytic activity">
    <reaction evidence="5">
        <text>RNA(n) + a ribonucleoside 5'-triphosphate = RNA(n+1) + diphosphate</text>
        <dbReference type="Rhea" id="RHEA:21248"/>
        <dbReference type="Rhea" id="RHEA-COMP:14527"/>
        <dbReference type="Rhea" id="RHEA-COMP:17342"/>
        <dbReference type="ChEBI" id="CHEBI:33019"/>
        <dbReference type="ChEBI" id="CHEBI:61557"/>
        <dbReference type="ChEBI" id="CHEBI:140395"/>
        <dbReference type="EC" id="2.7.7.6"/>
    </reaction>
</comment>
<dbReference type="InterPro" id="IPR011262">
    <property type="entry name" value="DNA-dir_RNA_pol_insert"/>
</dbReference>
<keyword evidence="8" id="KW-1185">Reference proteome</keyword>
<gene>
    <name evidence="5" type="primary">rpo3</name>
    <name evidence="5" type="synonym">rpoD</name>
    <name evidence="7" type="ORF">IG193_06195</name>
</gene>
<dbReference type="EC" id="2.7.7.6" evidence="5"/>
<comment type="subcellular location">
    <subcellularLocation>
        <location evidence="5">Cytoplasm</location>
    </subcellularLocation>
</comment>
<sequence>MTSPSAPRVIVLESKGNTLTLVFEGVTPALANSIRRAILSEVPTLAIDEVIFAANTSAFWDEMIAHRLGLIPLRVDNELYDALRDCYENHGNDCQVIFSLSEEAIERPKTVMSGHLRFEGIEGVIPFKEGLAIEPTSKYIPIIKLAKGQRLSLTAIARMGVGREHAKWQPVSAIGYKYKPVVNILKREIPEDLATKLVNTCPRRVFGYRDGKLVVINENSCSLCRECAEKFPEVVDVKGDPSTIIMTIESLGGLPPSRIVDVALDVLIGKLEKFHSKVSEAVNAYLAPSLREGSGQSF</sequence>
<keyword evidence="5" id="KW-0963">Cytoplasm</keyword>
<dbReference type="GO" id="GO:0046872">
    <property type="term" value="F:metal ion binding"/>
    <property type="evidence" value="ECO:0007669"/>
    <property type="project" value="UniProtKB-KW"/>
</dbReference>
<protein>
    <recommendedName>
        <fullName evidence="5">DNA-directed RNA polymerase subunit Rpo3</fullName>
        <ecNumber evidence="5">2.7.7.6</ecNumber>
    </recommendedName>
    <alternativeName>
        <fullName evidence="5">DNA-directed RNA polymerase subunit D</fullName>
    </alternativeName>
</protein>
<dbReference type="SMART" id="SM00662">
    <property type="entry name" value="RPOLD"/>
    <property type="match status" value="1"/>
</dbReference>
<dbReference type="GeneID" id="59149469"/>
<keyword evidence="5" id="KW-0408">Iron</keyword>
<dbReference type="KEGG" id="thel:IG193_06195"/>
<feature type="domain" description="DNA-directed RNA polymerase RpoA/D/Rpb3-type" evidence="6">
    <location>
        <begin position="18"/>
        <end position="277"/>
    </location>
</feature>
<evidence type="ECO:0000256" key="1">
    <source>
        <dbReference type="ARBA" id="ARBA00022478"/>
    </source>
</evidence>
<dbReference type="InParanoid" id="A0A7L9FF88"/>
<dbReference type="InterPro" id="IPR022842">
    <property type="entry name" value="RNAP_Rpo3/Rpb3/RPAC1"/>
</dbReference>
<evidence type="ECO:0000313" key="7">
    <source>
        <dbReference type="EMBL" id="QOJ78347.1"/>
    </source>
</evidence>
<evidence type="ECO:0000256" key="3">
    <source>
        <dbReference type="ARBA" id="ARBA00023163"/>
    </source>
</evidence>
<comment type="cofactor">
    <cofactor evidence="5">
        <name>[3Fe-4S] cluster</name>
        <dbReference type="ChEBI" id="CHEBI:21137"/>
    </cofactor>
    <text evidence="5">Binds 1 [3Fe-4S] cluster.</text>
</comment>
<evidence type="ECO:0000313" key="8">
    <source>
        <dbReference type="Proteomes" id="UP000594121"/>
    </source>
</evidence>
<dbReference type="Gene3D" id="3.30.70.20">
    <property type="match status" value="1"/>
</dbReference>
<dbReference type="GO" id="GO:0005737">
    <property type="term" value="C:cytoplasm"/>
    <property type="evidence" value="ECO:0007669"/>
    <property type="project" value="UniProtKB-SubCell"/>
</dbReference>
<keyword evidence="5" id="KW-0479">Metal-binding</keyword>
<dbReference type="Gene3D" id="3.30.1360.10">
    <property type="entry name" value="RNA polymerase, RBP11-like subunit"/>
    <property type="match status" value="1"/>
</dbReference>
<feature type="binding site" evidence="5">
    <location>
        <position position="224"/>
    </location>
    <ligand>
        <name>[3Fe-4S] cluster</name>
        <dbReference type="ChEBI" id="CHEBI:21137"/>
    </ligand>
</feature>
<dbReference type="Gene3D" id="2.170.120.12">
    <property type="entry name" value="DNA-directed RNA polymerase, insert domain"/>
    <property type="match status" value="1"/>
</dbReference>
<dbReference type="PANTHER" id="PTHR11800:SF2">
    <property type="entry name" value="DNA-DIRECTED RNA POLYMERASE II SUBUNIT RPB3"/>
    <property type="match status" value="1"/>
</dbReference>
<keyword evidence="2 5" id="KW-0548">Nucleotidyltransferase</keyword>
<keyword evidence="5" id="KW-0411">Iron-sulfur</keyword>
<dbReference type="InterPro" id="IPR050518">
    <property type="entry name" value="Rpo3/RPB3_RNA_Pol_subunit"/>
</dbReference>
<dbReference type="GO" id="GO:0000428">
    <property type="term" value="C:DNA-directed RNA polymerase complex"/>
    <property type="evidence" value="ECO:0007669"/>
    <property type="project" value="UniProtKB-KW"/>
</dbReference>
<dbReference type="InterPro" id="IPR036603">
    <property type="entry name" value="RBP11-like"/>
</dbReference>
<evidence type="ECO:0000256" key="5">
    <source>
        <dbReference type="HAMAP-Rule" id="MF_00320"/>
    </source>
</evidence>
<dbReference type="GO" id="GO:0046983">
    <property type="term" value="F:protein dimerization activity"/>
    <property type="evidence" value="ECO:0007669"/>
    <property type="project" value="InterPro"/>
</dbReference>
<reference evidence="7 8" key="1">
    <citation type="submission" date="2020-10" db="EMBL/GenBank/DDBJ databases">
        <title>Thermofilum lucidum 3507LT sp. nov. a novel member of Thermofilaceae family isolated from Chile hot spring, and proposal of description order Thermofilales.</title>
        <authorList>
            <person name="Zayulina K.S."/>
            <person name="Elcheninov A.G."/>
            <person name="Toshchakov S.V."/>
            <person name="Kublanov I.V."/>
        </authorList>
    </citation>
    <scope>NUCLEOTIDE SEQUENCE [LARGE SCALE GENOMIC DNA]</scope>
    <source>
        <strain evidence="7 8">3507LT</strain>
    </source>
</reference>
<evidence type="ECO:0000256" key="2">
    <source>
        <dbReference type="ARBA" id="ARBA00022695"/>
    </source>
</evidence>
<dbReference type="SUPFAM" id="SSF56553">
    <property type="entry name" value="Insert subdomain of RNA polymerase alpha subunit"/>
    <property type="match status" value="1"/>
</dbReference>
<evidence type="ECO:0000259" key="6">
    <source>
        <dbReference type="SMART" id="SM00662"/>
    </source>
</evidence>
<comment type="subunit">
    <text evidence="5">Part of the RNA polymerase complex.</text>
</comment>
<name>A0A7L9FF88_9CREN</name>
<dbReference type="SUPFAM" id="SSF55257">
    <property type="entry name" value="RBP11-like subunits of RNA polymerase"/>
    <property type="match status" value="1"/>
</dbReference>
<feature type="binding site" evidence="5">
    <location>
        <position position="227"/>
    </location>
    <ligand>
        <name>[3Fe-4S] cluster</name>
        <dbReference type="ChEBI" id="CHEBI:21137"/>
    </ligand>
</feature>
<keyword evidence="1 5" id="KW-0240">DNA-directed RNA polymerase</keyword>
<dbReference type="InterPro" id="IPR001514">
    <property type="entry name" value="DNA-dir_RNA_pol_30-40kDasu_CS"/>
</dbReference>
<dbReference type="NCBIfam" id="NF001988">
    <property type="entry name" value="PRK00783.1"/>
    <property type="match status" value="1"/>
</dbReference>
<comment type="similarity">
    <text evidence="4 5">Belongs to the archaeal Rpo3/eukaryotic RPB3 RNA polymerase subunit family.</text>
</comment>
<proteinExistence type="inferred from homology"/>
<dbReference type="Proteomes" id="UP000594121">
    <property type="component" value="Chromosome"/>
</dbReference>
<keyword evidence="3 5" id="KW-0804">Transcription</keyword>
<dbReference type="AlphaFoldDB" id="A0A7L9FF88"/>
<dbReference type="FunCoup" id="A0A7L9FF88">
    <property type="interactions" value="142"/>
</dbReference>
<dbReference type="GO" id="GO:0006351">
    <property type="term" value="P:DNA-templated transcription"/>
    <property type="evidence" value="ECO:0007669"/>
    <property type="project" value="UniProtKB-UniRule"/>
</dbReference>
<dbReference type="GO" id="GO:0003899">
    <property type="term" value="F:DNA-directed RNA polymerase activity"/>
    <property type="evidence" value="ECO:0007669"/>
    <property type="project" value="UniProtKB-UniRule"/>
</dbReference>
<dbReference type="GO" id="GO:0003677">
    <property type="term" value="F:DNA binding"/>
    <property type="evidence" value="ECO:0007669"/>
    <property type="project" value="UniProtKB-UniRule"/>
</dbReference>
<keyword evidence="5" id="KW-0003">3Fe-4S</keyword>
<dbReference type="EMBL" id="CP062310">
    <property type="protein sequence ID" value="QOJ78347.1"/>
    <property type="molecule type" value="Genomic_DNA"/>
</dbReference>
<dbReference type="GO" id="GO:0051538">
    <property type="term" value="F:3 iron, 4 sulfur cluster binding"/>
    <property type="evidence" value="ECO:0007669"/>
    <property type="project" value="UniProtKB-KW"/>
</dbReference>
<feature type="binding site" evidence="5">
    <location>
        <position position="221"/>
    </location>
    <ligand>
        <name>[3Fe-4S] cluster</name>
        <dbReference type="ChEBI" id="CHEBI:21137"/>
    </ligand>
</feature>
<dbReference type="PANTHER" id="PTHR11800">
    <property type="entry name" value="DNA-DIRECTED RNA POLYMERASE"/>
    <property type="match status" value="1"/>
</dbReference>
<organism evidence="7 8">
    <name type="scientific">Infirmifilum lucidum</name>
    <dbReference type="NCBI Taxonomy" id="2776706"/>
    <lineage>
        <taxon>Archaea</taxon>
        <taxon>Thermoproteota</taxon>
        <taxon>Thermoprotei</taxon>
        <taxon>Thermofilales</taxon>
        <taxon>Thermofilaceae</taxon>
        <taxon>Infirmifilum</taxon>
    </lineage>
</organism>
<dbReference type="HAMAP" id="MF_00320">
    <property type="entry name" value="RNApol_arch_Rpo3"/>
    <property type="match status" value="1"/>
</dbReference>
<dbReference type="InterPro" id="IPR011263">
    <property type="entry name" value="DNA-dir_RNA_pol_RpoA/D/Rpb3"/>
</dbReference>
<accession>A0A7L9FF88</accession>
<evidence type="ECO:0000256" key="4">
    <source>
        <dbReference type="ARBA" id="ARBA00025804"/>
    </source>
</evidence>
<dbReference type="InterPro" id="IPR036643">
    <property type="entry name" value="RNApol_insert_sf"/>
</dbReference>
<dbReference type="PROSITE" id="PS00446">
    <property type="entry name" value="RNA_POL_D_30KD"/>
    <property type="match status" value="1"/>
</dbReference>
<dbReference type="RefSeq" id="WP_192818319.1">
    <property type="nucleotide sequence ID" value="NZ_CP062310.1"/>
</dbReference>